<evidence type="ECO:0000313" key="2">
    <source>
        <dbReference type="EMBL" id="ODV96568.1"/>
    </source>
</evidence>
<accession>A0A1E4TY34</accession>
<feature type="region of interest" description="Disordered" evidence="1">
    <location>
        <begin position="52"/>
        <end position="118"/>
    </location>
</feature>
<protein>
    <submittedName>
        <fullName evidence="2">Uncharacterized protein</fullName>
    </submittedName>
</protein>
<dbReference type="EMBL" id="KV454012">
    <property type="protein sequence ID" value="ODV96568.1"/>
    <property type="molecule type" value="Genomic_DNA"/>
</dbReference>
<feature type="compositionally biased region" description="Low complexity" evidence="1">
    <location>
        <begin position="193"/>
        <end position="211"/>
    </location>
</feature>
<evidence type="ECO:0000313" key="3">
    <source>
        <dbReference type="Proteomes" id="UP000094236"/>
    </source>
</evidence>
<dbReference type="AlphaFoldDB" id="A0A1E4TY34"/>
<feature type="region of interest" description="Disordered" evidence="1">
    <location>
        <begin position="191"/>
        <end position="247"/>
    </location>
</feature>
<feature type="region of interest" description="Disordered" evidence="1">
    <location>
        <begin position="1"/>
        <end position="38"/>
    </location>
</feature>
<feature type="compositionally biased region" description="Basic and acidic residues" evidence="1">
    <location>
        <begin position="146"/>
        <end position="157"/>
    </location>
</feature>
<evidence type="ECO:0000256" key="1">
    <source>
        <dbReference type="SAM" id="MobiDB-lite"/>
    </source>
</evidence>
<dbReference type="Proteomes" id="UP000094236">
    <property type="component" value="Unassembled WGS sequence"/>
</dbReference>
<name>A0A1E4TY34_PACTA</name>
<feature type="region of interest" description="Disordered" evidence="1">
    <location>
        <begin position="146"/>
        <end position="171"/>
    </location>
</feature>
<feature type="compositionally biased region" description="Low complexity" evidence="1">
    <location>
        <begin position="66"/>
        <end position="86"/>
    </location>
</feature>
<sequence length="276" mass="30430">MFEKIGGSASASNDASTSSASSAASASKVKSPLSSSLYPDLSTLSVLKYSPSRKSPLRNSISMEDASSSASLSSSRPSSSLSSSSSFHDRTKDESIKVLPPIRISPQRQQSSKNRIFKQSPRRIKINKTRNQVEYVTAQELELVPHNDNDSTTDLKKPITAKPPPSFELENVTKTPSLKVPVITSRLYHSESKIPTSSSYTSSSKMLFSSTRVSDELPSPTRRDKFHKSKVNSNNVKPENHRNNARSCLKLPSLRTNIFEEGNRTNSSFTKKKVKF</sequence>
<feature type="compositionally biased region" description="Low complexity" evidence="1">
    <location>
        <begin position="8"/>
        <end position="38"/>
    </location>
</feature>
<organism evidence="2 3">
    <name type="scientific">Pachysolen tannophilus NRRL Y-2460</name>
    <dbReference type="NCBI Taxonomy" id="669874"/>
    <lineage>
        <taxon>Eukaryota</taxon>
        <taxon>Fungi</taxon>
        <taxon>Dikarya</taxon>
        <taxon>Ascomycota</taxon>
        <taxon>Saccharomycotina</taxon>
        <taxon>Pichiomycetes</taxon>
        <taxon>Pachysolenaceae</taxon>
        <taxon>Pachysolen</taxon>
    </lineage>
</organism>
<reference evidence="3" key="1">
    <citation type="submission" date="2016-05" db="EMBL/GenBank/DDBJ databases">
        <title>Comparative genomics of biotechnologically important yeasts.</title>
        <authorList>
            <consortium name="DOE Joint Genome Institute"/>
            <person name="Riley R."/>
            <person name="Haridas S."/>
            <person name="Wolfe K.H."/>
            <person name="Lopes M.R."/>
            <person name="Hittinger C.T."/>
            <person name="Goker M."/>
            <person name="Salamov A."/>
            <person name="Wisecaver J."/>
            <person name="Long T.M."/>
            <person name="Aerts A.L."/>
            <person name="Barry K."/>
            <person name="Choi C."/>
            <person name="Clum A."/>
            <person name="Coughlan A.Y."/>
            <person name="Deshpande S."/>
            <person name="Douglass A.P."/>
            <person name="Hanson S.J."/>
            <person name="Klenk H.-P."/>
            <person name="Labutti K."/>
            <person name="Lapidus A."/>
            <person name="Lindquist E."/>
            <person name="Lipzen A."/>
            <person name="Meier-Kolthoff J.P."/>
            <person name="Ohm R.A."/>
            <person name="Otillar R.P."/>
            <person name="Pangilinan J."/>
            <person name="Peng Y."/>
            <person name="Rokas A."/>
            <person name="Rosa C.A."/>
            <person name="Scheuner C."/>
            <person name="Sibirny A.A."/>
            <person name="Slot J.C."/>
            <person name="Stielow J.B."/>
            <person name="Sun H."/>
            <person name="Kurtzman C.P."/>
            <person name="Blackwell M."/>
            <person name="Grigoriev I.V."/>
            <person name="Jeffries T.W."/>
        </authorList>
    </citation>
    <scope>NUCLEOTIDE SEQUENCE [LARGE SCALE GENOMIC DNA]</scope>
    <source>
        <strain evidence="3">NRRL Y-2460</strain>
    </source>
</reference>
<proteinExistence type="predicted"/>
<keyword evidence="3" id="KW-1185">Reference proteome</keyword>
<gene>
    <name evidence="2" type="ORF">PACTADRAFT_48401</name>
</gene>
<feature type="compositionally biased region" description="Basic and acidic residues" evidence="1">
    <location>
        <begin position="87"/>
        <end position="96"/>
    </location>
</feature>
<feature type="non-terminal residue" evidence="2">
    <location>
        <position position="276"/>
    </location>
</feature>